<dbReference type="InterPro" id="IPR011701">
    <property type="entry name" value="MFS"/>
</dbReference>
<dbReference type="PANTHER" id="PTHR23530:SF1">
    <property type="entry name" value="PERMEASE, MAJOR FACILITATOR SUPERFAMILY-RELATED"/>
    <property type="match status" value="1"/>
</dbReference>
<dbReference type="PROSITE" id="PS50850">
    <property type="entry name" value="MFS"/>
    <property type="match status" value="1"/>
</dbReference>
<keyword evidence="3 5" id="KW-1133">Transmembrane helix</keyword>
<feature type="domain" description="Major facilitator superfamily (MFS) profile" evidence="6">
    <location>
        <begin position="1"/>
        <end position="399"/>
    </location>
</feature>
<dbReference type="SUPFAM" id="SSF103473">
    <property type="entry name" value="MFS general substrate transporter"/>
    <property type="match status" value="1"/>
</dbReference>
<dbReference type="InterPro" id="IPR020846">
    <property type="entry name" value="MFS_dom"/>
</dbReference>
<dbReference type="PROSITE" id="PS00216">
    <property type="entry name" value="SUGAR_TRANSPORT_1"/>
    <property type="match status" value="1"/>
</dbReference>
<gene>
    <name evidence="7" type="ORF">A2563_04020</name>
</gene>
<dbReference type="GO" id="GO:0022857">
    <property type="term" value="F:transmembrane transporter activity"/>
    <property type="evidence" value="ECO:0007669"/>
    <property type="project" value="InterPro"/>
</dbReference>
<dbReference type="Gene3D" id="1.20.1250.20">
    <property type="entry name" value="MFS general substrate transporter like domains"/>
    <property type="match status" value="1"/>
</dbReference>
<feature type="transmembrane region" description="Helical" evidence="5">
    <location>
        <begin position="80"/>
        <end position="109"/>
    </location>
</feature>
<evidence type="ECO:0000256" key="4">
    <source>
        <dbReference type="ARBA" id="ARBA00023136"/>
    </source>
</evidence>
<feature type="transmembrane region" description="Helical" evidence="5">
    <location>
        <begin position="376"/>
        <end position="393"/>
    </location>
</feature>
<comment type="caution">
    <text evidence="7">The sequence shown here is derived from an EMBL/GenBank/DDBJ whole genome shotgun (WGS) entry which is preliminary data.</text>
</comment>
<evidence type="ECO:0000256" key="1">
    <source>
        <dbReference type="ARBA" id="ARBA00004141"/>
    </source>
</evidence>
<dbReference type="InterPro" id="IPR053160">
    <property type="entry name" value="MFS_DHA3_Transporter"/>
</dbReference>
<dbReference type="PANTHER" id="PTHR23530">
    <property type="entry name" value="TRANSPORT PROTEIN-RELATED"/>
    <property type="match status" value="1"/>
</dbReference>
<keyword evidence="2 5" id="KW-0812">Transmembrane</keyword>
<organism evidence="7 8">
    <name type="scientific">Candidatus Magasanikbacteria bacterium RIFOXYD1_FULL_40_23</name>
    <dbReference type="NCBI Taxonomy" id="1798705"/>
    <lineage>
        <taxon>Bacteria</taxon>
        <taxon>Candidatus Magasanikiibacteriota</taxon>
    </lineage>
</organism>
<dbReference type="InterPro" id="IPR005829">
    <property type="entry name" value="Sugar_transporter_CS"/>
</dbReference>
<feature type="transmembrane region" description="Helical" evidence="5">
    <location>
        <begin position="251"/>
        <end position="275"/>
    </location>
</feature>
<dbReference type="AlphaFoldDB" id="A0A1F6P9M0"/>
<dbReference type="Pfam" id="PF07690">
    <property type="entry name" value="MFS_1"/>
    <property type="match status" value="1"/>
</dbReference>
<evidence type="ECO:0000259" key="6">
    <source>
        <dbReference type="PROSITE" id="PS50850"/>
    </source>
</evidence>
<evidence type="ECO:0000256" key="2">
    <source>
        <dbReference type="ARBA" id="ARBA00022692"/>
    </source>
</evidence>
<dbReference type="Proteomes" id="UP000176634">
    <property type="component" value="Unassembled WGS sequence"/>
</dbReference>
<dbReference type="CDD" id="cd06174">
    <property type="entry name" value="MFS"/>
    <property type="match status" value="1"/>
</dbReference>
<sequence length="409" mass="46935">MLGDRKSKLEKNFFKIFFINALLNVKMINIVISLFYVYRSLRVADIFYLGVVYSATVILSEVPSSYLADRFGRKRTIIMAAFFGLLHWVFFLTANSFFLFAIGIVFYALAESCMSGTDEAFVYDTNKELNNQSQSLQKLSRYFSSERFFKIFSAFLGAIIAKDLLDWQFNSIIMVDMVASVVAIIFAFTLLEPNHFMDVEKQEAGLIKDAYKILSRDKTLMFSVLNKLLVLIGAHLCWAYATVFFVDNLSISVVTMGIVWSVYHFLVLGASHFLHSLWPNHSETVKINMLSAVVSAALGMFLFSWFFFPYKYILLAFYLIVEFTASIRQPIFSNIFNKQFFSYNRATTLSMANFVQHVFQIPLLLLTGWLVGINIIFPYVVALFLALAAVLYFRINQKEPNNVYVSKTI</sequence>
<feature type="transmembrane region" description="Helical" evidence="5">
    <location>
        <begin position="224"/>
        <end position="245"/>
    </location>
</feature>
<feature type="transmembrane region" description="Helical" evidence="5">
    <location>
        <begin position="46"/>
        <end position="68"/>
    </location>
</feature>
<accession>A0A1F6P9M0</accession>
<reference evidence="7 8" key="1">
    <citation type="journal article" date="2016" name="Nat. Commun.">
        <title>Thousands of microbial genomes shed light on interconnected biogeochemical processes in an aquifer system.</title>
        <authorList>
            <person name="Anantharaman K."/>
            <person name="Brown C.T."/>
            <person name="Hug L.A."/>
            <person name="Sharon I."/>
            <person name="Castelle C.J."/>
            <person name="Probst A.J."/>
            <person name="Thomas B.C."/>
            <person name="Singh A."/>
            <person name="Wilkins M.J."/>
            <person name="Karaoz U."/>
            <person name="Brodie E.L."/>
            <person name="Williams K.H."/>
            <person name="Hubbard S.S."/>
            <person name="Banfield J.F."/>
        </authorList>
    </citation>
    <scope>NUCLEOTIDE SEQUENCE [LARGE SCALE GENOMIC DNA]</scope>
</reference>
<dbReference type="EMBL" id="MFRA01000005">
    <property type="protein sequence ID" value="OGH92808.1"/>
    <property type="molecule type" value="Genomic_DNA"/>
</dbReference>
<feature type="transmembrane region" description="Helical" evidence="5">
    <location>
        <begin position="172"/>
        <end position="191"/>
    </location>
</feature>
<evidence type="ECO:0000313" key="7">
    <source>
        <dbReference type="EMBL" id="OGH92808.1"/>
    </source>
</evidence>
<evidence type="ECO:0000256" key="3">
    <source>
        <dbReference type="ARBA" id="ARBA00022989"/>
    </source>
</evidence>
<name>A0A1F6P9M0_9BACT</name>
<feature type="transmembrane region" description="Helical" evidence="5">
    <location>
        <begin position="351"/>
        <end position="370"/>
    </location>
</feature>
<dbReference type="InterPro" id="IPR036259">
    <property type="entry name" value="MFS_trans_sf"/>
</dbReference>
<keyword evidence="4 5" id="KW-0472">Membrane</keyword>
<feature type="transmembrane region" description="Helical" evidence="5">
    <location>
        <begin position="287"/>
        <end position="306"/>
    </location>
</feature>
<feature type="transmembrane region" description="Helical" evidence="5">
    <location>
        <begin position="12"/>
        <end position="34"/>
    </location>
</feature>
<dbReference type="GO" id="GO:0016020">
    <property type="term" value="C:membrane"/>
    <property type="evidence" value="ECO:0007669"/>
    <property type="project" value="UniProtKB-SubCell"/>
</dbReference>
<evidence type="ECO:0000256" key="5">
    <source>
        <dbReference type="SAM" id="Phobius"/>
    </source>
</evidence>
<protein>
    <recommendedName>
        <fullName evidence="6">Major facilitator superfamily (MFS) profile domain-containing protein</fullName>
    </recommendedName>
</protein>
<evidence type="ECO:0000313" key="8">
    <source>
        <dbReference type="Proteomes" id="UP000176634"/>
    </source>
</evidence>
<comment type="subcellular location">
    <subcellularLocation>
        <location evidence="1">Membrane</location>
        <topology evidence="1">Multi-pass membrane protein</topology>
    </subcellularLocation>
</comment>
<feature type="transmembrane region" description="Helical" evidence="5">
    <location>
        <begin position="312"/>
        <end position="331"/>
    </location>
</feature>
<dbReference type="STRING" id="1798705.A2563_04020"/>
<proteinExistence type="predicted"/>